<dbReference type="SMART" id="SM00079">
    <property type="entry name" value="PBPe"/>
    <property type="match status" value="1"/>
</dbReference>
<keyword evidence="1" id="KW-0732">Signal</keyword>
<protein>
    <submittedName>
        <fullName evidence="4">ABC transporter periplasmic protein</fullName>
    </submittedName>
</protein>
<dbReference type="AlphaFoldDB" id="A0A0R1Z6N0"/>
<dbReference type="InterPro" id="IPR001320">
    <property type="entry name" value="Iontro_rcpt_C"/>
</dbReference>
<gene>
    <name evidence="4" type="ORF">FC51_GL000136</name>
</gene>
<dbReference type="PATRIC" id="fig|1423784.4.peg.136"/>
<proteinExistence type="predicted"/>
<dbReference type="SUPFAM" id="SSF53850">
    <property type="entry name" value="Periplasmic binding protein-like II"/>
    <property type="match status" value="1"/>
</dbReference>
<dbReference type="PANTHER" id="PTHR35936:SF34">
    <property type="entry name" value="ABC TRANSPORTER EXTRACELLULAR-BINDING PROTEIN YCKB-RELATED"/>
    <property type="match status" value="1"/>
</dbReference>
<evidence type="ECO:0000259" key="3">
    <source>
        <dbReference type="SMART" id="SM00079"/>
    </source>
</evidence>
<sequence length="288" mass="32387">MLKSMKRLLLLTSFLLIAIGLSGCGVRYVNRQGSQEDPDTWATVSKQKKIVVGLDDSFVPMGFQTKSGKIVGYDVDLAKAVFKQYGIKVDFQPIDWSMNVTELRNGTIDLIWNGFSINPQRAKKITFSEPYLINDQVLVTKKNQHIKNFADMKGKVAGVQSGSAGAMDIDNQPKLLKDRIKGHEPILYDTFTDAFIDLNANRIQGLLIDSIYAGYYLEHQKNESSFTSIPSEFPKEQYGVGMRKGDTVLKQKIDAGLNRLAKNGELHKINMKWFGTDRDSPLMKNVQK</sequence>
<organism evidence="4 5">
    <name type="scientific">Lentilactobacillus parabuchneri DSM 5707 = NBRC 107865</name>
    <dbReference type="NCBI Taxonomy" id="1423784"/>
    <lineage>
        <taxon>Bacteria</taxon>
        <taxon>Bacillati</taxon>
        <taxon>Bacillota</taxon>
        <taxon>Bacilli</taxon>
        <taxon>Lactobacillales</taxon>
        <taxon>Lactobacillaceae</taxon>
        <taxon>Lentilactobacillus</taxon>
    </lineage>
</organism>
<dbReference type="Proteomes" id="UP000051957">
    <property type="component" value="Unassembled WGS sequence"/>
</dbReference>
<dbReference type="GO" id="GO:0015276">
    <property type="term" value="F:ligand-gated monoatomic ion channel activity"/>
    <property type="evidence" value="ECO:0007669"/>
    <property type="project" value="InterPro"/>
</dbReference>
<dbReference type="PANTHER" id="PTHR35936">
    <property type="entry name" value="MEMBRANE-BOUND LYTIC MUREIN TRANSGLYCOSYLASE F"/>
    <property type="match status" value="1"/>
</dbReference>
<dbReference type="InterPro" id="IPR001638">
    <property type="entry name" value="Solute-binding_3/MltF_N"/>
</dbReference>
<reference evidence="4 5" key="1">
    <citation type="journal article" date="2015" name="Genome Announc.">
        <title>Expanding the biotechnology potential of lactobacilli through comparative genomics of 213 strains and associated genera.</title>
        <authorList>
            <person name="Sun Z."/>
            <person name="Harris H.M."/>
            <person name="McCann A."/>
            <person name="Guo C."/>
            <person name="Argimon S."/>
            <person name="Zhang W."/>
            <person name="Yang X."/>
            <person name="Jeffery I.B."/>
            <person name="Cooney J.C."/>
            <person name="Kagawa T.F."/>
            <person name="Liu W."/>
            <person name="Song Y."/>
            <person name="Salvetti E."/>
            <person name="Wrobel A."/>
            <person name="Rasinkangas P."/>
            <person name="Parkhill J."/>
            <person name="Rea M.C."/>
            <person name="O'Sullivan O."/>
            <person name="Ritari J."/>
            <person name="Douillard F.P."/>
            <person name="Paul Ross R."/>
            <person name="Yang R."/>
            <person name="Briner A.E."/>
            <person name="Felis G.E."/>
            <person name="de Vos W.M."/>
            <person name="Barrangou R."/>
            <person name="Klaenhammer T.R."/>
            <person name="Caufield P.W."/>
            <person name="Cui Y."/>
            <person name="Zhang H."/>
            <person name="O'Toole P.W."/>
        </authorList>
    </citation>
    <scope>NUCLEOTIDE SEQUENCE [LARGE SCALE GENOMIC DNA]</scope>
    <source>
        <strain evidence="4 5">DSM 5707</strain>
    </source>
</reference>
<evidence type="ECO:0000256" key="1">
    <source>
        <dbReference type="ARBA" id="ARBA00022729"/>
    </source>
</evidence>
<dbReference type="GeneID" id="69804179"/>
<dbReference type="CDD" id="cd00996">
    <property type="entry name" value="PBP2_AatB_like"/>
    <property type="match status" value="1"/>
</dbReference>
<comment type="caution">
    <text evidence="4">The sequence shown here is derived from an EMBL/GenBank/DDBJ whole genome shotgun (WGS) entry which is preliminary data.</text>
</comment>
<evidence type="ECO:0000313" key="4">
    <source>
        <dbReference type="EMBL" id="KRM47659.1"/>
    </source>
</evidence>
<dbReference type="GO" id="GO:0016020">
    <property type="term" value="C:membrane"/>
    <property type="evidence" value="ECO:0007669"/>
    <property type="project" value="InterPro"/>
</dbReference>
<dbReference type="PROSITE" id="PS51257">
    <property type="entry name" value="PROKAR_LIPOPROTEIN"/>
    <property type="match status" value="1"/>
</dbReference>
<dbReference type="Gene3D" id="3.40.190.10">
    <property type="entry name" value="Periplasmic binding protein-like II"/>
    <property type="match status" value="2"/>
</dbReference>
<evidence type="ECO:0000313" key="5">
    <source>
        <dbReference type="Proteomes" id="UP000051957"/>
    </source>
</evidence>
<accession>A0A0R1Z6N0</accession>
<feature type="domain" description="Ionotropic glutamate receptor C-terminal" evidence="3">
    <location>
        <begin position="49"/>
        <end position="276"/>
    </location>
</feature>
<dbReference type="RefSeq" id="WP_057909295.1">
    <property type="nucleotide sequence ID" value="NZ_AZGK01000001.1"/>
</dbReference>
<dbReference type="EMBL" id="AZGK01000001">
    <property type="protein sequence ID" value="KRM47659.1"/>
    <property type="molecule type" value="Genomic_DNA"/>
</dbReference>
<dbReference type="SMART" id="SM00062">
    <property type="entry name" value="PBPb"/>
    <property type="match status" value="1"/>
</dbReference>
<dbReference type="Pfam" id="PF00497">
    <property type="entry name" value="SBP_bac_3"/>
    <property type="match status" value="1"/>
</dbReference>
<feature type="domain" description="Solute-binding protein family 3/N-terminal" evidence="2">
    <location>
        <begin position="49"/>
        <end position="277"/>
    </location>
</feature>
<name>A0A0R1Z6N0_9LACO</name>
<evidence type="ECO:0000259" key="2">
    <source>
        <dbReference type="SMART" id="SM00062"/>
    </source>
</evidence>